<dbReference type="RefSeq" id="WP_092595498.1">
    <property type="nucleotide sequence ID" value="NZ_FNFI01000002.1"/>
</dbReference>
<evidence type="ECO:0000313" key="1">
    <source>
        <dbReference type="EMBL" id="SDJ77375.1"/>
    </source>
</evidence>
<accession>A0A1G8WI98</accession>
<dbReference type="OrthoDB" id="2462219at2"/>
<dbReference type="AlphaFoldDB" id="A0A1G8WI98"/>
<name>A0A1G8WI98_9STAP</name>
<dbReference type="STRING" id="586411.SAMN05216187_102245"/>
<protein>
    <recommendedName>
        <fullName evidence="3">Asparagine synthetase domain-containing protein</fullName>
    </recommendedName>
</protein>
<reference evidence="2" key="1">
    <citation type="submission" date="2016-10" db="EMBL/GenBank/DDBJ databases">
        <authorList>
            <person name="Varghese N."/>
            <person name="Submissions S."/>
        </authorList>
    </citation>
    <scope>NUCLEOTIDE SEQUENCE [LARGE SCALE GENOMIC DNA]</scope>
    <source>
        <strain evidence="2">CGMCC 1.8911</strain>
    </source>
</reference>
<sequence>MKINKLIYNSGYIITEWNLENILSNFKVLNMKDLNIYYDENVNVIEERYEDDSIVMVGYCFDIRDSDKSQNEILRELLLSDSLEEDLDYINGRYNFVIRRGIEYQIFSDASQLRPLIYHKNTRMLASHDSLLNEVLLKYDINLERRNSGFHTELDFTRFKELYKFNPSMYLNFKTFDFVRFYPRTQLQERSIEEIFKEMKPFLDNSRKFLEKIDNDKFVTVTAGIDSRVSAALTRDFSNEMEYLTYTQSPKKLATKMAKQIYKIDEKITTDMKKYLGWNHNIIKLSDYAPSKEKINELSEIYNSKHAYALANYYRDTKKYDKAIHVKSTVFGMGKADFPKELDSHKDTLEFYKKCIHGLPQRFVQNEDVSKEVDEYFKRNMINEGVTKGRHYFDLFHLESRMGNWHSMLTLETDPETEEFIFTNCRKMIDLIQSPSVVERRDFRLYKKIIKEYWPVLLSFGINSVTNGKMADNDDNDIYDIRHKQTKVTAINKITIEKKAETLTLKPSVDLINVFDTYSFSIENESKDRRIVKITSFYRNTKAKNKINIIIKTKDDVKVYDILELNKGINLTLDDKPVVVYVVYRANFTSSSWVDAGKLQLDIKSPIVKLS</sequence>
<evidence type="ECO:0008006" key="3">
    <source>
        <dbReference type="Google" id="ProtNLM"/>
    </source>
</evidence>
<organism evidence="1 2">
    <name type="scientific">Jeotgalicoccus aerolatus</name>
    <dbReference type="NCBI Taxonomy" id="709510"/>
    <lineage>
        <taxon>Bacteria</taxon>
        <taxon>Bacillati</taxon>
        <taxon>Bacillota</taxon>
        <taxon>Bacilli</taxon>
        <taxon>Bacillales</taxon>
        <taxon>Staphylococcaceae</taxon>
        <taxon>Jeotgalicoccus</taxon>
    </lineage>
</organism>
<gene>
    <name evidence="1" type="ORF">SAMN05216187_102245</name>
</gene>
<dbReference type="Proteomes" id="UP000242700">
    <property type="component" value="Unassembled WGS sequence"/>
</dbReference>
<proteinExistence type="predicted"/>
<dbReference type="EMBL" id="FNFI01000002">
    <property type="protein sequence ID" value="SDJ77375.1"/>
    <property type="molecule type" value="Genomic_DNA"/>
</dbReference>
<evidence type="ECO:0000313" key="2">
    <source>
        <dbReference type="Proteomes" id="UP000242700"/>
    </source>
</evidence>